<dbReference type="InParanoid" id="A0A1V9XTQ5"/>
<reference evidence="9 10" key="1">
    <citation type="journal article" date="2017" name="Gigascience">
        <title>Draft genome of the honey bee ectoparasitic mite, Tropilaelaps mercedesae, is shaped by the parasitic life history.</title>
        <authorList>
            <person name="Dong X."/>
            <person name="Armstrong S.D."/>
            <person name="Xia D."/>
            <person name="Makepeace B.L."/>
            <person name="Darby A.C."/>
            <person name="Kadowaki T."/>
        </authorList>
    </citation>
    <scope>NUCLEOTIDE SEQUENCE [LARGE SCALE GENOMIC DNA]</scope>
    <source>
        <strain evidence="9">Wuxi-XJTLU</strain>
    </source>
</reference>
<dbReference type="FunFam" id="3.40.50.300:FF:003558">
    <property type="entry name" value="Predicted protein"/>
    <property type="match status" value="1"/>
</dbReference>
<dbReference type="PANTHER" id="PTHR13710">
    <property type="entry name" value="DNA HELICASE RECQ FAMILY MEMBER"/>
    <property type="match status" value="1"/>
</dbReference>
<proteinExistence type="inferred from homology"/>
<dbReference type="SUPFAM" id="SSF52540">
    <property type="entry name" value="P-loop containing nucleoside triphosphate hydrolases"/>
    <property type="match status" value="1"/>
</dbReference>
<dbReference type="InterPro" id="IPR001650">
    <property type="entry name" value="Helicase_C-like"/>
</dbReference>
<dbReference type="EC" id="5.6.2.4" evidence="6"/>
<evidence type="ECO:0000313" key="10">
    <source>
        <dbReference type="Proteomes" id="UP000192247"/>
    </source>
</evidence>
<keyword evidence="10" id="KW-1185">Reference proteome</keyword>
<sequence>KAFNIVYFVFQVCATIAFGMGIDKPDVRFVIHATMPKSVEGYYQETGRAGRDGLPADCVLYYRMADYIRWQKVITQSKEISSLESRKMHYANLWFMARLCVNEIDCIRHQILKYFGEDFGSKFCESNPEVSPPV</sequence>
<name>A0A1V9XTQ5_9ACAR</name>
<dbReference type="InterPro" id="IPR027417">
    <property type="entry name" value="P-loop_NTPase"/>
</dbReference>
<protein>
    <recommendedName>
        <fullName evidence="6">DNA 3'-5' helicase</fullName>
        <ecNumber evidence="6">5.6.2.4</ecNumber>
    </recommendedName>
    <alternativeName>
        <fullName evidence="7">DNA 3'-5' helicase BLM</fullName>
    </alternativeName>
</protein>
<dbReference type="OrthoDB" id="10261556at2759"/>
<evidence type="ECO:0000256" key="2">
    <source>
        <dbReference type="ARBA" id="ARBA00023125"/>
    </source>
</evidence>
<keyword evidence="3" id="KW-0413">Isomerase</keyword>
<dbReference type="STRING" id="418985.A0A1V9XTQ5"/>
<dbReference type="AlphaFoldDB" id="A0A1V9XTQ5"/>
<dbReference type="Pfam" id="PF00271">
    <property type="entry name" value="Helicase_C"/>
    <property type="match status" value="1"/>
</dbReference>
<comment type="similarity">
    <text evidence="1">Belongs to the helicase family. RecQ subfamily.</text>
</comment>
<dbReference type="GO" id="GO:0000724">
    <property type="term" value="P:double-strand break repair via homologous recombination"/>
    <property type="evidence" value="ECO:0007669"/>
    <property type="project" value="TreeGrafter"/>
</dbReference>
<feature type="non-terminal residue" evidence="9">
    <location>
        <position position="1"/>
    </location>
</feature>
<dbReference type="GO" id="GO:0005634">
    <property type="term" value="C:nucleus"/>
    <property type="evidence" value="ECO:0007669"/>
    <property type="project" value="TreeGrafter"/>
</dbReference>
<dbReference type="GO" id="GO:0005737">
    <property type="term" value="C:cytoplasm"/>
    <property type="evidence" value="ECO:0007669"/>
    <property type="project" value="TreeGrafter"/>
</dbReference>
<dbReference type="GO" id="GO:0003677">
    <property type="term" value="F:DNA binding"/>
    <property type="evidence" value="ECO:0007669"/>
    <property type="project" value="UniProtKB-KW"/>
</dbReference>
<dbReference type="PROSITE" id="PS51194">
    <property type="entry name" value="HELICASE_CTER"/>
    <property type="match status" value="1"/>
</dbReference>
<dbReference type="InterPro" id="IPR032284">
    <property type="entry name" value="RecQ_Zn-bd"/>
</dbReference>
<evidence type="ECO:0000259" key="8">
    <source>
        <dbReference type="PROSITE" id="PS51194"/>
    </source>
</evidence>
<accession>A0A1V9XTQ5</accession>
<dbReference type="Proteomes" id="UP000192247">
    <property type="component" value="Unassembled WGS sequence"/>
</dbReference>
<organism evidence="9 10">
    <name type="scientific">Tropilaelaps mercedesae</name>
    <dbReference type="NCBI Taxonomy" id="418985"/>
    <lineage>
        <taxon>Eukaryota</taxon>
        <taxon>Metazoa</taxon>
        <taxon>Ecdysozoa</taxon>
        <taxon>Arthropoda</taxon>
        <taxon>Chelicerata</taxon>
        <taxon>Arachnida</taxon>
        <taxon>Acari</taxon>
        <taxon>Parasitiformes</taxon>
        <taxon>Mesostigmata</taxon>
        <taxon>Gamasina</taxon>
        <taxon>Dermanyssoidea</taxon>
        <taxon>Laelapidae</taxon>
        <taxon>Tropilaelaps</taxon>
    </lineage>
</organism>
<feature type="domain" description="Helicase C-terminal" evidence="8">
    <location>
        <begin position="1"/>
        <end position="94"/>
    </location>
</feature>
<evidence type="ECO:0000256" key="6">
    <source>
        <dbReference type="ARBA" id="ARBA00034808"/>
    </source>
</evidence>
<gene>
    <name evidence="9" type="ORF">BIW11_07508</name>
</gene>
<dbReference type="PANTHER" id="PTHR13710:SF153">
    <property type="entry name" value="RECQ-LIKE DNA HELICASE BLM"/>
    <property type="match status" value="1"/>
</dbReference>
<keyword evidence="2" id="KW-0238">DNA-binding</keyword>
<dbReference type="EMBL" id="MNPL01004289">
    <property type="protein sequence ID" value="OQR76855.1"/>
    <property type="molecule type" value="Genomic_DNA"/>
</dbReference>
<comment type="catalytic activity">
    <reaction evidence="5">
        <text>Couples ATP hydrolysis with the unwinding of duplex DNA by translocating in the 3'-5' direction.</text>
        <dbReference type="EC" id="5.6.2.4"/>
    </reaction>
</comment>
<comment type="caution">
    <text evidence="9">The sequence shown here is derived from an EMBL/GenBank/DDBJ whole genome shotgun (WGS) entry which is preliminary data.</text>
</comment>
<dbReference type="GO" id="GO:0005694">
    <property type="term" value="C:chromosome"/>
    <property type="evidence" value="ECO:0007669"/>
    <property type="project" value="TreeGrafter"/>
</dbReference>
<dbReference type="GO" id="GO:0009378">
    <property type="term" value="F:four-way junction helicase activity"/>
    <property type="evidence" value="ECO:0007669"/>
    <property type="project" value="TreeGrafter"/>
</dbReference>
<evidence type="ECO:0000256" key="3">
    <source>
        <dbReference type="ARBA" id="ARBA00023235"/>
    </source>
</evidence>
<dbReference type="Gene3D" id="3.40.50.300">
    <property type="entry name" value="P-loop containing nucleotide triphosphate hydrolases"/>
    <property type="match status" value="1"/>
</dbReference>
<dbReference type="GO" id="GO:0043138">
    <property type="term" value="F:3'-5' DNA helicase activity"/>
    <property type="evidence" value="ECO:0007669"/>
    <property type="project" value="UniProtKB-EC"/>
</dbReference>
<evidence type="ECO:0000313" key="9">
    <source>
        <dbReference type="EMBL" id="OQR76855.1"/>
    </source>
</evidence>
<keyword evidence="4" id="KW-0539">Nucleus</keyword>
<evidence type="ECO:0000256" key="4">
    <source>
        <dbReference type="ARBA" id="ARBA00023242"/>
    </source>
</evidence>
<evidence type="ECO:0000256" key="7">
    <source>
        <dbReference type="ARBA" id="ARBA00044542"/>
    </source>
</evidence>
<dbReference type="Pfam" id="PF16124">
    <property type="entry name" value="RecQ_Zn_bind"/>
    <property type="match status" value="1"/>
</dbReference>
<evidence type="ECO:0000256" key="5">
    <source>
        <dbReference type="ARBA" id="ARBA00034617"/>
    </source>
</evidence>
<evidence type="ECO:0000256" key="1">
    <source>
        <dbReference type="ARBA" id="ARBA00005446"/>
    </source>
</evidence>